<dbReference type="Pfam" id="PF00027">
    <property type="entry name" value="cNMP_binding"/>
    <property type="match status" value="1"/>
</dbReference>
<name>A0A2I1K288_9LACT</name>
<dbReference type="SUPFAM" id="SSF51206">
    <property type="entry name" value="cAMP-binding domain-like"/>
    <property type="match status" value="1"/>
</dbReference>
<dbReference type="RefSeq" id="WP_006700699.1">
    <property type="nucleotide sequence ID" value="NZ_PKHE01000005.1"/>
</dbReference>
<dbReference type="Gene3D" id="2.60.120.10">
    <property type="entry name" value="Jelly Rolls"/>
    <property type="match status" value="1"/>
</dbReference>
<protein>
    <recommendedName>
        <fullName evidence="1">Cyclic nucleotide-binding domain-containing protein</fullName>
    </recommendedName>
</protein>
<comment type="caution">
    <text evidence="2">The sequence shown here is derived from an EMBL/GenBank/DDBJ whole genome shotgun (WGS) entry which is preliminary data.</text>
</comment>
<organism evidence="2 3">
    <name type="scientific">Falseniella ignava</name>
    <dbReference type="NCBI Taxonomy" id="137730"/>
    <lineage>
        <taxon>Bacteria</taxon>
        <taxon>Bacillati</taxon>
        <taxon>Bacillota</taxon>
        <taxon>Bacilli</taxon>
        <taxon>Lactobacillales</taxon>
        <taxon>Aerococcaceae</taxon>
        <taxon>Falseniella</taxon>
    </lineage>
</organism>
<dbReference type="AlphaFoldDB" id="A0A2I1K288"/>
<dbReference type="EMBL" id="PKHE01000005">
    <property type="protein sequence ID" value="PKY89665.1"/>
    <property type="molecule type" value="Genomic_DNA"/>
</dbReference>
<evidence type="ECO:0000313" key="3">
    <source>
        <dbReference type="Proteomes" id="UP000234384"/>
    </source>
</evidence>
<dbReference type="InterPro" id="IPR018490">
    <property type="entry name" value="cNMP-bd_dom_sf"/>
</dbReference>
<feature type="domain" description="Cyclic nucleotide-binding" evidence="1">
    <location>
        <begin position="30"/>
        <end position="108"/>
    </location>
</feature>
<sequence>MYKELLDFHIFEGISEQSKERIMKIPILYKEYEAEEIVSFFGEELKYIHFILKGTLKTTEYSIQGREIVSSYYPKRSIFPFYLLYSGAQTQPYNITCFKDAQVIHVPAT</sequence>
<gene>
    <name evidence="2" type="ORF">CYJ57_02865</name>
</gene>
<dbReference type="Proteomes" id="UP000234384">
    <property type="component" value="Unassembled WGS sequence"/>
</dbReference>
<dbReference type="InterPro" id="IPR000595">
    <property type="entry name" value="cNMP-bd_dom"/>
</dbReference>
<reference evidence="2 3" key="1">
    <citation type="submission" date="2017-12" db="EMBL/GenBank/DDBJ databases">
        <title>Phylogenetic diversity of female urinary microbiome.</title>
        <authorList>
            <person name="Thomas-White K."/>
            <person name="Wolfe A.J."/>
        </authorList>
    </citation>
    <scope>NUCLEOTIDE SEQUENCE [LARGE SCALE GENOMIC DNA]</scope>
    <source>
        <strain evidence="2 3">UMB0898</strain>
    </source>
</reference>
<proteinExistence type="predicted"/>
<evidence type="ECO:0000259" key="1">
    <source>
        <dbReference type="Pfam" id="PF00027"/>
    </source>
</evidence>
<accession>A0A2I1K288</accession>
<dbReference type="InterPro" id="IPR014710">
    <property type="entry name" value="RmlC-like_jellyroll"/>
</dbReference>
<evidence type="ECO:0000313" key="2">
    <source>
        <dbReference type="EMBL" id="PKY89665.1"/>
    </source>
</evidence>
<dbReference type="OrthoDB" id="3176638at2"/>